<comment type="caution">
    <text evidence="3">The sequence shown here is derived from an EMBL/GenBank/DDBJ whole genome shotgun (WGS) entry which is preliminary data.</text>
</comment>
<protein>
    <submittedName>
        <fullName evidence="3">F-type conjugal transfer pilus assembly protein TraB</fullName>
    </submittedName>
</protein>
<dbReference type="EMBL" id="JAVIGA010000023">
    <property type="protein sequence ID" value="MDQ9128480.1"/>
    <property type="molecule type" value="Genomic_DNA"/>
</dbReference>
<feature type="coiled-coil region" evidence="1">
    <location>
        <begin position="71"/>
        <end position="126"/>
    </location>
</feature>
<evidence type="ECO:0000256" key="2">
    <source>
        <dbReference type="SAM" id="MobiDB-lite"/>
    </source>
</evidence>
<dbReference type="Pfam" id="PF03743">
    <property type="entry name" value="TrbI"/>
    <property type="match status" value="1"/>
</dbReference>
<dbReference type="InterPro" id="IPR005498">
    <property type="entry name" value="T4SS_VirB10/TraB/TrbI"/>
</dbReference>
<name>A0AAJ1YHT6_SERFO</name>
<dbReference type="Proteomes" id="UP001224622">
    <property type="component" value="Unassembled WGS sequence"/>
</dbReference>
<proteinExistence type="predicted"/>
<dbReference type="CDD" id="cd16430">
    <property type="entry name" value="TraB"/>
    <property type="match status" value="1"/>
</dbReference>
<organism evidence="3 4">
    <name type="scientific">Serratia fonticola</name>
    <dbReference type="NCBI Taxonomy" id="47917"/>
    <lineage>
        <taxon>Bacteria</taxon>
        <taxon>Pseudomonadati</taxon>
        <taxon>Pseudomonadota</taxon>
        <taxon>Gammaproteobacteria</taxon>
        <taxon>Enterobacterales</taxon>
        <taxon>Yersiniaceae</taxon>
        <taxon>Serratia</taxon>
    </lineage>
</organism>
<gene>
    <name evidence="3" type="primary">traB</name>
    <name evidence="3" type="ORF">RDT67_18855</name>
</gene>
<dbReference type="NCBIfam" id="NF010289">
    <property type="entry name" value="PRK13729.1"/>
    <property type="match status" value="1"/>
</dbReference>
<evidence type="ECO:0000313" key="4">
    <source>
        <dbReference type="Proteomes" id="UP001224622"/>
    </source>
</evidence>
<feature type="region of interest" description="Disordered" evidence="2">
    <location>
        <begin position="404"/>
        <end position="432"/>
    </location>
</feature>
<feature type="region of interest" description="Disordered" evidence="2">
    <location>
        <begin position="126"/>
        <end position="159"/>
    </location>
</feature>
<dbReference type="AlphaFoldDB" id="A0AAJ1YHT6"/>
<keyword evidence="1" id="KW-0175">Coiled coil</keyword>
<evidence type="ECO:0000256" key="1">
    <source>
        <dbReference type="SAM" id="Coils"/>
    </source>
</evidence>
<dbReference type="RefSeq" id="WP_309048018.1">
    <property type="nucleotide sequence ID" value="NZ_JAVIGA010000023.1"/>
</dbReference>
<sequence>MLNINKMVKRRQVALLIALVLGVGVGGGVSWYVSNLNMKKNAAPKKAKEPAPDMTGVVNQTFDNKVQQSAIAQAQQLNKETQLQLKSMRSEMQALSRDLKDNQGRTSQLEDENKLLQTQLDAYQTAADNGEPQPGMLSGTPGGKTGSSGNVPPPTNFWPGQTTGADGGPVLTPVVREGQLDTAEFTDPADSTVKPKFPWIHSGSFAEAIIIEGADANASVTGDKNTSPMQLRITGPVQMPNDKEYDLTGCFVTLEVYGDVSSERGEVRSRSLSCQKGEDTIDMKVPGHVSFMGKNGIKGEVVMRNGKILGFAFGAGFLDGIGKGIEQASSTTVGIGATSSMSGGDIAQSGIGGGTSQAAKTLSDYYIKRAEQYHPVIPIGAGNEVTMVFQDGFQLETVQEARLKKATRGAPTQQPRQDAMRPSGTPANTTDMLKQLKDFQVGDSVEPVPGQIAEQ</sequence>
<evidence type="ECO:0000313" key="3">
    <source>
        <dbReference type="EMBL" id="MDQ9128480.1"/>
    </source>
</evidence>
<reference evidence="3" key="1">
    <citation type="submission" date="2023-08" db="EMBL/GenBank/DDBJ databases">
        <title>The Comparative Genomic Analysis of Yersiniaceae from Polar Regions.</title>
        <authorList>
            <person name="Goncharov A."/>
            <person name="Aslanov B."/>
            <person name="Kolodzhieva V."/>
            <person name="Azarov D."/>
            <person name="Mochov A."/>
            <person name="Lebedeva E."/>
        </authorList>
    </citation>
    <scope>NUCLEOTIDE SEQUENCE</scope>
    <source>
        <strain evidence="3">Vf</strain>
    </source>
</reference>
<accession>A0AAJ1YHT6</accession>